<feature type="domain" description="Reverse transcriptase zinc-binding" evidence="1">
    <location>
        <begin position="79"/>
        <end position="162"/>
    </location>
</feature>
<dbReference type="Pfam" id="PF13966">
    <property type="entry name" value="zf-RVT"/>
    <property type="match status" value="1"/>
</dbReference>
<keyword evidence="3" id="KW-1185">Reference proteome</keyword>
<evidence type="ECO:0000313" key="3">
    <source>
        <dbReference type="Proteomes" id="UP000829196"/>
    </source>
</evidence>
<accession>A0A8T3BAS1</accession>
<evidence type="ECO:0000313" key="2">
    <source>
        <dbReference type="EMBL" id="KAI0507871.1"/>
    </source>
</evidence>
<comment type="caution">
    <text evidence="2">The sequence shown here is derived from an EMBL/GenBank/DDBJ whole genome shotgun (WGS) entry which is preliminary data.</text>
</comment>
<dbReference type="InterPro" id="IPR026960">
    <property type="entry name" value="RVT-Znf"/>
</dbReference>
<evidence type="ECO:0000259" key="1">
    <source>
        <dbReference type="Pfam" id="PF13966"/>
    </source>
</evidence>
<organism evidence="2 3">
    <name type="scientific">Dendrobium nobile</name>
    <name type="common">Orchid</name>
    <dbReference type="NCBI Taxonomy" id="94219"/>
    <lineage>
        <taxon>Eukaryota</taxon>
        <taxon>Viridiplantae</taxon>
        <taxon>Streptophyta</taxon>
        <taxon>Embryophyta</taxon>
        <taxon>Tracheophyta</taxon>
        <taxon>Spermatophyta</taxon>
        <taxon>Magnoliopsida</taxon>
        <taxon>Liliopsida</taxon>
        <taxon>Asparagales</taxon>
        <taxon>Orchidaceae</taxon>
        <taxon>Epidendroideae</taxon>
        <taxon>Malaxideae</taxon>
        <taxon>Dendrobiinae</taxon>
        <taxon>Dendrobium</taxon>
    </lineage>
</organism>
<name>A0A8T3BAS1_DENNO</name>
<dbReference type="EMBL" id="JAGYWB010000010">
    <property type="protein sequence ID" value="KAI0507871.1"/>
    <property type="molecule type" value="Genomic_DNA"/>
</dbReference>
<reference evidence="2" key="1">
    <citation type="journal article" date="2022" name="Front. Genet.">
        <title>Chromosome-Scale Assembly of the Dendrobium nobile Genome Provides Insights Into the Molecular Mechanism of the Biosynthesis of the Medicinal Active Ingredient of Dendrobium.</title>
        <authorList>
            <person name="Xu Q."/>
            <person name="Niu S.-C."/>
            <person name="Li K.-L."/>
            <person name="Zheng P.-J."/>
            <person name="Zhang X.-J."/>
            <person name="Jia Y."/>
            <person name="Liu Y."/>
            <person name="Niu Y.-X."/>
            <person name="Yu L.-H."/>
            <person name="Chen D.-F."/>
            <person name="Zhang G.-Q."/>
        </authorList>
    </citation>
    <scope>NUCLEOTIDE SEQUENCE</scope>
    <source>
        <tissue evidence="2">Leaf</tissue>
    </source>
</reference>
<dbReference type="AlphaFoldDB" id="A0A8T3BAS1"/>
<proteinExistence type="predicted"/>
<protein>
    <recommendedName>
        <fullName evidence="1">Reverse transcriptase zinc-binding domain-containing protein</fullName>
    </recommendedName>
</protein>
<gene>
    <name evidence="2" type="ORF">KFK09_013999</name>
</gene>
<dbReference type="Proteomes" id="UP000829196">
    <property type="component" value="Unassembled WGS sequence"/>
</dbReference>
<dbReference type="OrthoDB" id="777212at2759"/>
<sequence>MLLFGKTIGWARPGSIDNYLNTHTIITTKVSEFVYNGDWNIPKLHEVVPLDIIDKIIQIPLQLYTKDKIMFKLTPSSNFILNNIWEETRFKNAVSSTFRGLWHNAIPVSYSLFAWRCLKGFVPIDNILWNKGFMIVSKCQCCLNIESLHHVFMNGPIASKVWSYFFNLVGIDFFNANLDLNGIFKYWFNDDKGNIHNILPIVIIWYLWSSRNDAKHMGLKMNAYDIIYKVRFKILQLKAVNLISIKHFTNSISLAAHFGIQNETFKIHRELLVYWTKPYDPFVKLNIDGSVHHSKAGMGGLIRNAHGNACADWLANFGAGSEILLEHPLSQIPVPLKGLIMLDKSGLPYIRHKSGSYLDSLIVCRTGALYSFCAGAAIENELEVNWVYNCCKGYMLNGGLWTSCGKFWISGGIPFRLEVTVGYYYMINEEWVQFEFNLRNLHGTQGTLRFSFGFLYFWLSVFLQEA</sequence>